<accession>A0A6P4YI47</accession>
<gene>
    <name evidence="11" type="primary">LOC109464192</name>
</gene>
<evidence type="ECO:0000256" key="3">
    <source>
        <dbReference type="ARBA" id="ARBA00022679"/>
    </source>
</evidence>
<keyword evidence="10" id="KW-1185">Reference proteome</keyword>
<dbReference type="Proteomes" id="UP000515135">
    <property type="component" value="Unplaced"/>
</dbReference>
<dbReference type="Pfam" id="PF03567">
    <property type="entry name" value="Sulfotransfer_2"/>
    <property type="match status" value="1"/>
</dbReference>
<feature type="non-terminal residue" evidence="11">
    <location>
        <position position="179"/>
    </location>
</feature>
<evidence type="ECO:0000256" key="5">
    <source>
        <dbReference type="ARBA" id="ARBA00022989"/>
    </source>
</evidence>
<keyword evidence="6 9" id="KW-0333">Golgi apparatus</keyword>
<reference evidence="11" key="1">
    <citation type="submission" date="2025-08" db="UniProtKB">
        <authorList>
            <consortium name="RefSeq"/>
        </authorList>
    </citation>
    <scope>IDENTIFICATION</scope>
    <source>
        <tissue evidence="11">Gonad</tissue>
    </source>
</reference>
<evidence type="ECO:0000256" key="1">
    <source>
        <dbReference type="ARBA" id="ARBA00004323"/>
    </source>
</evidence>
<dbReference type="RefSeq" id="XP_019616686.1">
    <property type="nucleotide sequence ID" value="XM_019761127.1"/>
</dbReference>
<dbReference type="GO" id="GO:0008146">
    <property type="term" value="F:sulfotransferase activity"/>
    <property type="evidence" value="ECO:0007669"/>
    <property type="project" value="InterPro"/>
</dbReference>
<dbReference type="AlphaFoldDB" id="A0A6P4YI47"/>
<evidence type="ECO:0000313" key="11">
    <source>
        <dbReference type="RefSeq" id="XP_019616686.1"/>
    </source>
</evidence>
<evidence type="ECO:0000256" key="8">
    <source>
        <dbReference type="ARBA" id="ARBA00023180"/>
    </source>
</evidence>
<dbReference type="GeneID" id="109464192"/>
<comment type="subcellular location">
    <subcellularLocation>
        <location evidence="1 9">Golgi apparatus membrane</location>
        <topology evidence="1 9">Single-pass type II membrane protein</topology>
    </subcellularLocation>
</comment>
<keyword evidence="9" id="KW-0119">Carbohydrate metabolism</keyword>
<dbReference type="InterPro" id="IPR018011">
    <property type="entry name" value="Carb_sulfotrans_8-10"/>
</dbReference>
<evidence type="ECO:0000256" key="2">
    <source>
        <dbReference type="ARBA" id="ARBA00006339"/>
    </source>
</evidence>
<keyword evidence="5" id="KW-1133">Transmembrane helix</keyword>
<sequence>MDDWGNLAEAEEEQSRRLATLKEYCKKNISTGDPRRVSVQGHLLFYDNIKTIYCYIPKAGCKTMKLLFYNLEYNKTERLISVGTADFEGKEADYIAPNAHKSGWIHGRGHKKMKHYSEEELSLRLATYRKIIVVRDPFERLASAWLNKFVNMPARGTLSWVKGLNHRLRNYQERNQPDK</sequence>
<evidence type="ECO:0000256" key="4">
    <source>
        <dbReference type="ARBA" id="ARBA00022692"/>
    </source>
</evidence>
<dbReference type="InterPro" id="IPR005331">
    <property type="entry name" value="Sulfotransferase"/>
</dbReference>
<dbReference type="KEGG" id="bbel:109464192"/>
<dbReference type="GO" id="GO:0000139">
    <property type="term" value="C:Golgi membrane"/>
    <property type="evidence" value="ECO:0007669"/>
    <property type="project" value="UniProtKB-SubCell"/>
</dbReference>
<dbReference type="OrthoDB" id="2019940at2759"/>
<keyword evidence="8 9" id="KW-0325">Glycoprotein</keyword>
<dbReference type="EC" id="2.8.2.-" evidence="9"/>
<organism evidence="10 11">
    <name type="scientific">Branchiostoma belcheri</name>
    <name type="common">Amphioxus</name>
    <dbReference type="NCBI Taxonomy" id="7741"/>
    <lineage>
        <taxon>Eukaryota</taxon>
        <taxon>Metazoa</taxon>
        <taxon>Chordata</taxon>
        <taxon>Cephalochordata</taxon>
        <taxon>Leptocardii</taxon>
        <taxon>Amphioxiformes</taxon>
        <taxon>Branchiostomatidae</taxon>
        <taxon>Branchiostoma</taxon>
    </lineage>
</organism>
<evidence type="ECO:0000256" key="9">
    <source>
        <dbReference type="RuleBase" id="RU364020"/>
    </source>
</evidence>
<evidence type="ECO:0000256" key="6">
    <source>
        <dbReference type="ARBA" id="ARBA00023034"/>
    </source>
</evidence>
<proteinExistence type="inferred from homology"/>
<dbReference type="GO" id="GO:0016051">
    <property type="term" value="P:carbohydrate biosynthetic process"/>
    <property type="evidence" value="ECO:0007669"/>
    <property type="project" value="InterPro"/>
</dbReference>
<keyword evidence="7" id="KW-0472">Membrane</keyword>
<comment type="similarity">
    <text evidence="2 9">Belongs to the sulfotransferase 2 family.</text>
</comment>
<protein>
    <recommendedName>
        <fullName evidence="9">Carbohydrate sulfotransferase</fullName>
        <ecNumber evidence="9">2.8.2.-</ecNumber>
    </recommendedName>
</protein>
<evidence type="ECO:0000256" key="7">
    <source>
        <dbReference type="ARBA" id="ARBA00023136"/>
    </source>
</evidence>
<keyword evidence="3 9" id="KW-0808">Transferase</keyword>
<keyword evidence="9" id="KW-0735">Signal-anchor</keyword>
<evidence type="ECO:0000313" key="10">
    <source>
        <dbReference type="Proteomes" id="UP000515135"/>
    </source>
</evidence>
<keyword evidence="4" id="KW-0812">Transmembrane</keyword>
<dbReference type="PANTHER" id="PTHR12137">
    <property type="entry name" value="CARBOHYDRATE SULFOTRANSFERASE"/>
    <property type="match status" value="1"/>
</dbReference>
<name>A0A6P4YI47_BRABE</name>
<dbReference type="PANTHER" id="PTHR12137:SF33">
    <property type="entry name" value="CARBOHYDRATE SULFOTRANSFERASE 14"/>
    <property type="match status" value="1"/>
</dbReference>